<dbReference type="InterPro" id="IPR003660">
    <property type="entry name" value="HAMP_dom"/>
</dbReference>
<feature type="transmembrane region" description="Helical" evidence="5">
    <location>
        <begin position="6"/>
        <end position="26"/>
    </location>
</feature>
<evidence type="ECO:0000256" key="5">
    <source>
        <dbReference type="SAM" id="Phobius"/>
    </source>
</evidence>
<dbReference type="Proteomes" id="UP000184404">
    <property type="component" value="Unassembled WGS sequence"/>
</dbReference>
<dbReference type="InterPro" id="IPR004089">
    <property type="entry name" value="MCPsignal_dom"/>
</dbReference>
<evidence type="ECO:0000313" key="8">
    <source>
        <dbReference type="EMBL" id="SHF18156.1"/>
    </source>
</evidence>
<dbReference type="PANTHER" id="PTHR32089">
    <property type="entry name" value="METHYL-ACCEPTING CHEMOTAXIS PROTEIN MCPB"/>
    <property type="match status" value="1"/>
</dbReference>
<feature type="domain" description="HAMP" evidence="7">
    <location>
        <begin position="209"/>
        <end position="262"/>
    </location>
</feature>
<gene>
    <name evidence="8" type="ORF">SAMN02745190_02040</name>
</gene>
<evidence type="ECO:0000256" key="2">
    <source>
        <dbReference type="ARBA" id="ARBA00029447"/>
    </source>
</evidence>
<dbReference type="GO" id="GO:0016020">
    <property type="term" value="C:membrane"/>
    <property type="evidence" value="ECO:0007669"/>
    <property type="project" value="InterPro"/>
</dbReference>
<reference evidence="8 9" key="1">
    <citation type="submission" date="2016-11" db="EMBL/GenBank/DDBJ databases">
        <authorList>
            <person name="Jaros S."/>
            <person name="Januszkiewicz K."/>
            <person name="Wedrychowicz H."/>
        </authorList>
    </citation>
    <scope>NUCLEOTIDE SEQUENCE [LARGE SCALE GENOMIC DNA]</scope>
    <source>
        <strain evidence="8 9">DSM 10502</strain>
    </source>
</reference>
<proteinExistence type="inferred from homology"/>
<comment type="similarity">
    <text evidence="2">Belongs to the methyl-accepting chemotaxis (MCP) protein family.</text>
</comment>
<dbReference type="Gene3D" id="1.10.287.950">
    <property type="entry name" value="Methyl-accepting chemotaxis protein"/>
    <property type="match status" value="1"/>
</dbReference>
<feature type="coiled-coil region" evidence="4">
    <location>
        <begin position="146"/>
        <end position="184"/>
    </location>
</feature>
<dbReference type="PROSITE" id="PS50111">
    <property type="entry name" value="CHEMOTAXIS_TRANSDUC_2"/>
    <property type="match status" value="1"/>
</dbReference>
<dbReference type="RefSeq" id="WP_072936160.1">
    <property type="nucleotide sequence ID" value="NZ_FQUG01000008.1"/>
</dbReference>
<keyword evidence="4" id="KW-0175">Coiled coil</keyword>
<dbReference type="InterPro" id="IPR024478">
    <property type="entry name" value="HlyB_4HB_MCP"/>
</dbReference>
<dbReference type="AlphaFoldDB" id="A0A1M4ZKQ3"/>
<evidence type="ECO:0000259" key="7">
    <source>
        <dbReference type="PROSITE" id="PS50885"/>
    </source>
</evidence>
<evidence type="ECO:0000256" key="1">
    <source>
        <dbReference type="ARBA" id="ARBA00023224"/>
    </source>
</evidence>
<dbReference type="Pfam" id="PF00015">
    <property type="entry name" value="MCPsignal"/>
    <property type="match status" value="1"/>
</dbReference>
<evidence type="ECO:0000313" key="9">
    <source>
        <dbReference type="Proteomes" id="UP000184404"/>
    </source>
</evidence>
<dbReference type="OrthoDB" id="1790929at2"/>
<dbReference type="PROSITE" id="PS50885">
    <property type="entry name" value="HAMP"/>
    <property type="match status" value="1"/>
</dbReference>
<dbReference type="SUPFAM" id="SSF58104">
    <property type="entry name" value="Methyl-accepting chemotaxis protein (MCP) signaling domain"/>
    <property type="match status" value="1"/>
</dbReference>
<feature type="transmembrane region" description="Helical" evidence="5">
    <location>
        <begin position="185"/>
        <end position="208"/>
    </location>
</feature>
<sequence length="567" mass="60845">MNNVKVAYKILLLVVIAFLGMAIIGFRGWSSLSKAGEGMDNMYSKKLQAIRILGDEIDAMRVIQVRTYQAIADPPRATEVVAGAKKQIAKYEKEWAEYETLANAVPEMQGPVKDAKANWDRYRKSMETVMDIASKGQSQEALAEYNRTARKETADLRDKLNNLLKASEENAAKINNENETENRNAIMSMVVITVVAVVILGLLSVMLIKAITSPLTEMIADCVKLKDGDFRMDNRDTSRGDEFGDAQRALFAMRESLNKFMRRIAESSEQIAASSEELTANSSQTAKVAMQVAESVSDAANVVSDQQTAVDGGNEKVSMISASVDEMRSQAELVARNSASAADEAANGRSEIDSSVNQIKNVETTVTDTAAIVDKLGERSKEIGTIVDTISGIAGQTNLLALNAAIEAARAGEHGRGFAVVAEEVRKLAEQSQTAAQQIADLIGTIQSDTTSAVASMQEGRSAVIEGAQSVEGLRAVFDSIKNNIDEVSNKVATMSEAVAGVATQAEGIAMEMNAIDDGAKKVSDQMQTVSASTEEQSASAEEIASASDALAQLAQDLQLALQRFKF</sequence>
<organism evidence="8 9">
    <name type="scientific">Schwartzia succinivorans DSM 10502</name>
    <dbReference type="NCBI Taxonomy" id="1123243"/>
    <lineage>
        <taxon>Bacteria</taxon>
        <taxon>Bacillati</taxon>
        <taxon>Bacillota</taxon>
        <taxon>Negativicutes</taxon>
        <taxon>Selenomonadales</taxon>
        <taxon>Selenomonadaceae</taxon>
        <taxon>Schwartzia</taxon>
    </lineage>
</organism>
<dbReference type="GO" id="GO:0007165">
    <property type="term" value="P:signal transduction"/>
    <property type="evidence" value="ECO:0007669"/>
    <property type="project" value="UniProtKB-KW"/>
</dbReference>
<dbReference type="PANTHER" id="PTHR32089:SF112">
    <property type="entry name" value="LYSOZYME-LIKE PROTEIN-RELATED"/>
    <property type="match status" value="1"/>
</dbReference>
<dbReference type="SMART" id="SM00283">
    <property type="entry name" value="MA"/>
    <property type="match status" value="1"/>
</dbReference>
<protein>
    <submittedName>
        <fullName evidence="8">Methyl-accepting chemotaxis protein</fullName>
    </submittedName>
</protein>
<keyword evidence="5" id="KW-0472">Membrane</keyword>
<dbReference type="EMBL" id="FQUG01000008">
    <property type="protein sequence ID" value="SHF18156.1"/>
    <property type="molecule type" value="Genomic_DNA"/>
</dbReference>
<name>A0A1M4ZKQ3_9FIRM</name>
<keyword evidence="1 3" id="KW-0807">Transducer</keyword>
<evidence type="ECO:0000256" key="4">
    <source>
        <dbReference type="SAM" id="Coils"/>
    </source>
</evidence>
<evidence type="ECO:0000259" key="6">
    <source>
        <dbReference type="PROSITE" id="PS50111"/>
    </source>
</evidence>
<dbReference type="Pfam" id="PF12729">
    <property type="entry name" value="4HB_MCP_1"/>
    <property type="match status" value="1"/>
</dbReference>
<feature type="domain" description="Methyl-accepting transducer" evidence="6">
    <location>
        <begin position="281"/>
        <end position="552"/>
    </location>
</feature>
<evidence type="ECO:0000256" key="3">
    <source>
        <dbReference type="PROSITE-ProRule" id="PRU00284"/>
    </source>
</evidence>
<keyword evidence="9" id="KW-1185">Reference proteome</keyword>
<keyword evidence="5" id="KW-1133">Transmembrane helix</keyword>
<keyword evidence="5" id="KW-0812">Transmembrane</keyword>
<dbReference type="STRING" id="1123243.SAMN02745190_02040"/>
<dbReference type="CDD" id="cd11386">
    <property type="entry name" value="MCP_signal"/>
    <property type="match status" value="1"/>
</dbReference>
<accession>A0A1M4ZKQ3</accession>